<sequence>MSDLQTLVARLRALDPQTDPEQCKACMQEAANTLARGHGDLTIGSLARDGTPETLKLGEVWFDRRETTEALTVLLADARAARAGDAWRSVHE</sequence>
<dbReference type="EMBL" id="JBHTLQ010000057">
    <property type="protein sequence ID" value="MFD1192425.1"/>
    <property type="molecule type" value="Genomic_DNA"/>
</dbReference>
<protein>
    <submittedName>
        <fullName evidence="1">Uncharacterized protein</fullName>
    </submittedName>
</protein>
<proteinExistence type="predicted"/>
<comment type="caution">
    <text evidence="1">The sequence shown here is derived from an EMBL/GenBank/DDBJ whole genome shotgun (WGS) entry which is preliminary data.</text>
</comment>
<accession>A0ABW3T9T6</accession>
<name>A0ABW3T9T6_9CAUL</name>
<reference evidence="2" key="1">
    <citation type="journal article" date="2019" name="Int. J. Syst. Evol. Microbiol.">
        <title>The Global Catalogue of Microorganisms (GCM) 10K type strain sequencing project: providing services to taxonomists for standard genome sequencing and annotation.</title>
        <authorList>
            <consortium name="The Broad Institute Genomics Platform"/>
            <consortium name="The Broad Institute Genome Sequencing Center for Infectious Disease"/>
            <person name="Wu L."/>
            <person name="Ma J."/>
        </authorList>
    </citation>
    <scope>NUCLEOTIDE SEQUENCE [LARGE SCALE GENOMIC DNA]</scope>
    <source>
        <strain evidence="2">CCUG 55074</strain>
    </source>
</reference>
<dbReference type="Proteomes" id="UP001597216">
    <property type="component" value="Unassembled WGS sequence"/>
</dbReference>
<keyword evidence="2" id="KW-1185">Reference proteome</keyword>
<organism evidence="1 2">
    <name type="scientific">Phenylobacterium conjunctum</name>
    <dbReference type="NCBI Taxonomy" id="1298959"/>
    <lineage>
        <taxon>Bacteria</taxon>
        <taxon>Pseudomonadati</taxon>
        <taxon>Pseudomonadota</taxon>
        <taxon>Alphaproteobacteria</taxon>
        <taxon>Caulobacterales</taxon>
        <taxon>Caulobacteraceae</taxon>
        <taxon>Phenylobacterium</taxon>
    </lineage>
</organism>
<evidence type="ECO:0000313" key="1">
    <source>
        <dbReference type="EMBL" id="MFD1192425.1"/>
    </source>
</evidence>
<evidence type="ECO:0000313" key="2">
    <source>
        <dbReference type="Proteomes" id="UP001597216"/>
    </source>
</evidence>
<dbReference type="RefSeq" id="WP_377354518.1">
    <property type="nucleotide sequence ID" value="NZ_JBHTLQ010000057.1"/>
</dbReference>
<gene>
    <name evidence="1" type="ORF">ACFQ27_17685</name>
</gene>